<name>A0A8S2EIS8_9BILA</name>
<comment type="caution">
    <text evidence="2">The sequence shown here is derived from an EMBL/GenBank/DDBJ whole genome shotgun (WGS) entry which is preliminary data.</text>
</comment>
<gene>
    <name evidence="2" type="ORF">OVA965_LOCUS23569</name>
    <name evidence="3" type="ORF">TMI583_LOCUS24290</name>
</gene>
<evidence type="ECO:0000313" key="2">
    <source>
        <dbReference type="EMBL" id="CAF1192329.1"/>
    </source>
</evidence>
<feature type="region of interest" description="Disordered" evidence="1">
    <location>
        <begin position="1"/>
        <end position="113"/>
    </location>
</feature>
<evidence type="ECO:0000313" key="4">
    <source>
        <dbReference type="Proteomes" id="UP000677228"/>
    </source>
</evidence>
<sequence length="162" mass="18611">MIDTRLSEADEDGEFHSGLNHHKCPFADGQIRRSSSPSNTSFNSSSRKRSKNMNRYSQQQQRRAKQQIKKVQATIDGEESKEELSERLEKRRNRFNNDEQQQSENTTEQASLVETVKEFKPIQAPDVAIPSSQQKTIIGTCQKLEKNYLRLTSEADPTTIRP</sequence>
<evidence type="ECO:0000256" key="1">
    <source>
        <dbReference type="SAM" id="MobiDB-lite"/>
    </source>
</evidence>
<evidence type="ECO:0000313" key="3">
    <source>
        <dbReference type="EMBL" id="CAF4002689.1"/>
    </source>
</evidence>
<accession>A0A8S2EIS8</accession>
<feature type="compositionally biased region" description="Polar residues" evidence="1">
    <location>
        <begin position="98"/>
        <end position="112"/>
    </location>
</feature>
<dbReference type="EMBL" id="CAJNOK010013800">
    <property type="protein sequence ID" value="CAF1192329.1"/>
    <property type="molecule type" value="Genomic_DNA"/>
</dbReference>
<organism evidence="2 4">
    <name type="scientific">Didymodactylos carnosus</name>
    <dbReference type="NCBI Taxonomy" id="1234261"/>
    <lineage>
        <taxon>Eukaryota</taxon>
        <taxon>Metazoa</taxon>
        <taxon>Spiralia</taxon>
        <taxon>Gnathifera</taxon>
        <taxon>Rotifera</taxon>
        <taxon>Eurotatoria</taxon>
        <taxon>Bdelloidea</taxon>
        <taxon>Philodinida</taxon>
        <taxon>Philodinidae</taxon>
        <taxon>Didymodactylos</taxon>
    </lineage>
</organism>
<proteinExistence type="predicted"/>
<dbReference type="AlphaFoldDB" id="A0A8S2EIS8"/>
<protein>
    <submittedName>
        <fullName evidence="2">Uncharacterized protein</fullName>
    </submittedName>
</protein>
<reference evidence="2" key="1">
    <citation type="submission" date="2021-02" db="EMBL/GenBank/DDBJ databases">
        <authorList>
            <person name="Nowell W R."/>
        </authorList>
    </citation>
    <scope>NUCLEOTIDE SEQUENCE</scope>
</reference>
<dbReference type="EMBL" id="CAJOBA010035333">
    <property type="protein sequence ID" value="CAF4002689.1"/>
    <property type="molecule type" value="Genomic_DNA"/>
</dbReference>
<dbReference type="Proteomes" id="UP000682733">
    <property type="component" value="Unassembled WGS sequence"/>
</dbReference>
<feature type="compositionally biased region" description="Low complexity" evidence="1">
    <location>
        <begin position="32"/>
        <end position="45"/>
    </location>
</feature>
<feature type="non-terminal residue" evidence="2">
    <location>
        <position position="1"/>
    </location>
</feature>
<dbReference type="Proteomes" id="UP000677228">
    <property type="component" value="Unassembled WGS sequence"/>
</dbReference>